<dbReference type="Gene3D" id="3.30.160.380">
    <property type="entry name" value="Dicer dimerisation domain"/>
    <property type="match status" value="1"/>
</dbReference>
<dbReference type="InterPro" id="IPR038248">
    <property type="entry name" value="Dicer_dimer_sf"/>
</dbReference>
<keyword evidence="4" id="KW-0347">Helicase</keyword>
<dbReference type="InterPro" id="IPR011545">
    <property type="entry name" value="DEAD/DEAH_box_helicase_dom"/>
</dbReference>
<evidence type="ECO:0000256" key="4">
    <source>
        <dbReference type="ARBA" id="ARBA00022806"/>
    </source>
</evidence>
<dbReference type="GO" id="GO:0006396">
    <property type="term" value="P:RNA processing"/>
    <property type="evidence" value="ECO:0007669"/>
    <property type="project" value="InterPro"/>
</dbReference>
<protein>
    <submittedName>
        <fullName evidence="12">Dicer-like protein 1</fullName>
    </submittedName>
</protein>
<evidence type="ECO:0000256" key="1">
    <source>
        <dbReference type="ARBA" id="ARBA00022737"/>
    </source>
</evidence>
<dbReference type="InterPro" id="IPR036389">
    <property type="entry name" value="RNase_III_sf"/>
</dbReference>
<dbReference type="PROSITE" id="PS51194">
    <property type="entry name" value="HELICASE_CTER"/>
    <property type="match status" value="1"/>
</dbReference>
<dbReference type="PROSITE" id="PS51192">
    <property type="entry name" value="HELICASE_ATP_BIND_1"/>
    <property type="match status" value="1"/>
</dbReference>
<evidence type="ECO:0000256" key="6">
    <source>
        <dbReference type="PROSITE-ProRule" id="PRU00657"/>
    </source>
</evidence>
<dbReference type="InterPro" id="IPR000999">
    <property type="entry name" value="RNase_III_dom"/>
</dbReference>
<dbReference type="PROSITE" id="PS51327">
    <property type="entry name" value="DICER_DSRBF"/>
    <property type="match status" value="1"/>
</dbReference>
<dbReference type="CDD" id="cd18034">
    <property type="entry name" value="DEXHc_dicer"/>
    <property type="match status" value="1"/>
</dbReference>
<feature type="region of interest" description="Disordered" evidence="7">
    <location>
        <begin position="1"/>
        <end position="92"/>
    </location>
</feature>
<evidence type="ECO:0000256" key="2">
    <source>
        <dbReference type="ARBA" id="ARBA00022741"/>
    </source>
</evidence>
<dbReference type="Gene3D" id="3.40.50.300">
    <property type="entry name" value="P-loop containing nucleotide triphosphate hydrolases"/>
    <property type="match status" value="2"/>
</dbReference>
<evidence type="ECO:0000259" key="10">
    <source>
        <dbReference type="PROSITE" id="PS51194"/>
    </source>
</evidence>
<dbReference type="CDD" id="cd00593">
    <property type="entry name" value="RIBOc"/>
    <property type="match status" value="2"/>
</dbReference>
<evidence type="ECO:0000313" key="13">
    <source>
        <dbReference type="Proteomes" id="UP001176521"/>
    </source>
</evidence>
<dbReference type="Pfam" id="PF03368">
    <property type="entry name" value="Dicer_dimer"/>
    <property type="match status" value="1"/>
</dbReference>
<evidence type="ECO:0000256" key="3">
    <source>
        <dbReference type="ARBA" id="ARBA00022801"/>
    </source>
</evidence>
<evidence type="ECO:0000259" key="9">
    <source>
        <dbReference type="PROSITE" id="PS51192"/>
    </source>
</evidence>
<feature type="compositionally biased region" description="Low complexity" evidence="7">
    <location>
        <begin position="24"/>
        <end position="61"/>
    </location>
</feature>
<feature type="domain" description="Dicer dsRNA-binding fold" evidence="11">
    <location>
        <begin position="719"/>
        <end position="811"/>
    </location>
</feature>
<comment type="caution">
    <text evidence="12">The sequence shown here is derived from an EMBL/GenBank/DDBJ whole genome shotgun (WGS) entry which is preliminary data.</text>
</comment>
<keyword evidence="2" id="KW-0547">Nucleotide-binding</keyword>
<feature type="domain" description="RNase III" evidence="8">
    <location>
        <begin position="1112"/>
        <end position="1284"/>
    </location>
</feature>
<dbReference type="SUPFAM" id="SSF52540">
    <property type="entry name" value="P-loop containing nucleoside triphosphate hydrolases"/>
    <property type="match status" value="1"/>
</dbReference>
<keyword evidence="3" id="KW-0378">Hydrolase</keyword>
<dbReference type="GO" id="GO:0005524">
    <property type="term" value="F:ATP binding"/>
    <property type="evidence" value="ECO:0007669"/>
    <property type="project" value="UniProtKB-KW"/>
</dbReference>
<dbReference type="GO" id="GO:0004386">
    <property type="term" value="F:helicase activity"/>
    <property type="evidence" value="ECO:0007669"/>
    <property type="project" value="UniProtKB-KW"/>
</dbReference>
<dbReference type="PROSITE" id="PS00517">
    <property type="entry name" value="RNASE_3_1"/>
    <property type="match status" value="1"/>
</dbReference>
<feature type="domain" description="RNase III" evidence="8">
    <location>
        <begin position="1334"/>
        <end position="1488"/>
    </location>
</feature>
<dbReference type="Proteomes" id="UP001176521">
    <property type="component" value="Unassembled WGS sequence"/>
</dbReference>
<dbReference type="SMART" id="SM00490">
    <property type="entry name" value="HELICc"/>
    <property type="match status" value="1"/>
</dbReference>
<gene>
    <name evidence="12" type="primary">dcl1_2</name>
    <name evidence="12" type="ORF">OC842_004408</name>
</gene>
<organism evidence="12 13">
    <name type="scientific">Tilletia horrida</name>
    <dbReference type="NCBI Taxonomy" id="155126"/>
    <lineage>
        <taxon>Eukaryota</taxon>
        <taxon>Fungi</taxon>
        <taxon>Dikarya</taxon>
        <taxon>Basidiomycota</taxon>
        <taxon>Ustilaginomycotina</taxon>
        <taxon>Exobasidiomycetes</taxon>
        <taxon>Tilletiales</taxon>
        <taxon>Tilletiaceae</taxon>
        <taxon>Tilletia</taxon>
    </lineage>
</organism>
<keyword evidence="6" id="KW-0694">RNA-binding</keyword>
<keyword evidence="5" id="KW-0067">ATP-binding</keyword>
<evidence type="ECO:0000259" key="8">
    <source>
        <dbReference type="PROSITE" id="PS50142"/>
    </source>
</evidence>
<dbReference type="Pfam" id="PF00270">
    <property type="entry name" value="DEAD"/>
    <property type="match status" value="1"/>
</dbReference>
<dbReference type="GO" id="GO:0004525">
    <property type="term" value="F:ribonuclease III activity"/>
    <property type="evidence" value="ECO:0007669"/>
    <property type="project" value="InterPro"/>
</dbReference>
<evidence type="ECO:0000313" key="12">
    <source>
        <dbReference type="EMBL" id="KAK0528904.1"/>
    </source>
</evidence>
<dbReference type="PROSITE" id="PS50142">
    <property type="entry name" value="RNASE_3_2"/>
    <property type="match status" value="2"/>
</dbReference>
<comment type="similarity">
    <text evidence="6">Belongs to the helicase family. Dicer subfamily.</text>
</comment>
<dbReference type="Pfam" id="PF00271">
    <property type="entry name" value="Helicase_C"/>
    <property type="match status" value="1"/>
</dbReference>
<dbReference type="Gene3D" id="1.10.1520.10">
    <property type="entry name" value="Ribonuclease III domain"/>
    <property type="match status" value="2"/>
</dbReference>
<dbReference type="InterPro" id="IPR005034">
    <property type="entry name" value="Dicer_dimerisation"/>
</dbReference>
<feature type="compositionally biased region" description="Pro residues" evidence="7">
    <location>
        <begin position="78"/>
        <end position="88"/>
    </location>
</feature>
<dbReference type="SUPFAM" id="SSF69065">
    <property type="entry name" value="RNase III domain-like"/>
    <property type="match status" value="2"/>
</dbReference>
<sequence>MGLLRKLFGSGRAKNDQDDSQPGPSSQPASTSAQAAAELTEAAATRPAAQAAESSSSTAQQDVPAQRSVQSTQARPVSRPPGPPPLQPPSIAAARLPALPSSSVSDELYAPSIDRSDPRALPRLKGTKVVFVEDNEELILPSERAPAAIGSGTKVRKLRPRKYQLALYEQAKKHNIIACLDTGAGKTLVAVMLLQWYNDLELERTKTHAARDARHSTFPHQQAAPRRIGIFLVNRVPLVDQQSRVIANNSNLDVARISGSDAHQSGSRTSWNNVRRSHDVVVATAQVVLTALTHGYLRMEDIYLLIFDEAHHASGANPYVGIMRFYEEYIKSPVADVPVPRVFGMTASPVKNLKADEATASERLETVLQSHILTAPVIHRAELALAVNKPIECVVEYEAPTLLDDSNLTKNIRDKAKGHKDLLPVLDRIQYHHRQHGPLFADIVWASAVNELRKQTAAQSALTMINAEWLMEKAAASGSRKGRLTSNTDDARLIDDEVRRTFQLPDRLDVTSAQVTPKILKLLDTLACFTATEEARQNLRGIIFVERRETAYALHEIIRRQKKLSWLKTDWVIGHGDGSDAIGLQQNHSTQEAVLTRFRSGEYNLLIATSVIEEGLDVSPCNLIIRFDLFSNHVGFVQSKGRARHKRSRFIIMAERGREDHFRLIKEVADTDRALREWLTDLPDDRIHDVRFAEAKEDPDAGLVLEVKETGARLHVEQAVKLLADIHSALVGVDHEYGPARYEVEELPEKEGFRCTIKLPQNWGIPDVVSDVRARKKAAKRQAAFRACEALYKAGKLNNFLRPSDAEGRRRRAGMPALAPTRLEEGIKVKTQQLQSIRGLKLGHDEESGVWELHATLLSFEDVPQTALNGPCRPLILLTVDPLARSGAFKMRFTSIDHVYSGFGPSQPLKLDDKTVEACRRYTMRLLRWIGRKGQWFCEDENMPYLVIPATMRAAQAPSFNFDKHADLEEVHRLAEWTTKKVLESGLDVSIGQFFDRILLEKEYELGAVAYGVTGVTRYKEEYGRHEHERFERRQQSTRSRVAWNGQIPDVPDEARQMDWFTVSRIERMQNWLTGLIEDKQEPKFYHAVALPPTNVWVHAISASAYRSALMLPSLLERVDQMLGAQRCNVEIFESKIAVAPLIEALTAPTAGFAYNYERLEFIGDTFLKLLATAFVFSEHIESQEGLLHNARREIIMNRTLLQHCIRLKLHDFMYLQSFQGRQWVPPNFINHSGGKATTVKIDGPRFEGYLRAPVALVHTPDVQQKALADLVESTMGAGLISGGLDGALHAARCLGITPRPMTSLSEAAALYHEKTAEDVKKNRLDSAIDPQRLAELEKFLDYKFRSPHIALQAITHQSLFGSGILASYERLEFLGDAVLDYFAVSDVYYRYPDLDQGELTEYKDKLCMNRTLGALAEAVGMHQFLHAASSALLGTIADANASLRRRREDERRKPKEKRGVYWAEVKIPKQVADIVESLVGAVALDSAFDMKVLQALYDRLFKPFYDEFCRPKEEIDDDVREFERFMEYEGCVQWKYVHDYTYVDDQKVYFTSIQAHDAVWTESGQCRTRRRSQINACRNLMYLFRDPFYVDKFRKVCRCRGTHAPRVQWGAQKRKERGY</sequence>
<dbReference type="SMART" id="SM00487">
    <property type="entry name" value="DEXDc"/>
    <property type="match status" value="1"/>
</dbReference>
<accession>A0AAN6GEE4</accession>
<evidence type="ECO:0000259" key="11">
    <source>
        <dbReference type="PROSITE" id="PS51327"/>
    </source>
</evidence>
<dbReference type="InterPro" id="IPR014001">
    <property type="entry name" value="Helicase_ATP-bd"/>
</dbReference>
<keyword evidence="13" id="KW-1185">Reference proteome</keyword>
<dbReference type="PANTHER" id="PTHR14950">
    <property type="entry name" value="DICER-RELATED"/>
    <property type="match status" value="1"/>
</dbReference>
<name>A0AAN6GEE4_9BASI</name>
<reference evidence="12" key="1">
    <citation type="journal article" date="2023" name="PhytoFront">
        <title>Draft Genome Resources of Seven Strains of Tilletia horrida, Causal Agent of Kernel Smut of Rice.</title>
        <authorList>
            <person name="Khanal S."/>
            <person name="Antony Babu S."/>
            <person name="Zhou X.G."/>
        </authorList>
    </citation>
    <scope>NUCLEOTIDE SEQUENCE</scope>
    <source>
        <strain evidence="12">TX3</strain>
    </source>
</reference>
<feature type="domain" description="Helicase ATP-binding" evidence="9">
    <location>
        <begin position="167"/>
        <end position="367"/>
    </location>
</feature>
<dbReference type="GO" id="GO:0031047">
    <property type="term" value="P:regulatory ncRNA-mediated gene silencing"/>
    <property type="evidence" value="ECO:0007669"/>
    <property type="project" value="UniProtKB-ARBA"/>
</dbReference>
<keyword evidence="1" id="KW-0677">Repeat</keyword>
<dbReference type="GO" id="GO:0003723">
    <property type="term" value="F:RNA binding"/>
    <property type="evidence" value="ECO:0007669"/>
    <property type="project" value="UniProtKB-UniRule"/>
</dbReference>
<evidence type="ECO:0000256" key="5">
    <source>
        <dbReference type="ARBA" id="ARBA00022840"/>
    </source>
</evidence>
<dbReference type="PANTHER" id="PTHR14950:SF37">
    <property type="entry name" value="ENDORIBONUCLEASE DICER"/>
    <property type="match status" value="1"/>
</dbReference>
<dbReference type="EMBL" id="JAPDMQ010000259">
    <property type="protein sequence ID" value="KAK0528904.1"/>
    <property type="molecule type" value="Genomic_DNA"/>
</dbReference>
<dbReference type="SMART" id="SM00535">
    <property type="entry name" value="RIBOc"/>
    <property type="match status" value="2"/>
</dbReference>
<dbReference type="Pfam" id="PF00636">
    <property type="entry name" value="Ribonuclease_3"/>
    <property type="match status" value="2"/>
</dbReference>
<dbReference type="InterPro" id="IPR027417">
    <property type="entry name" value="P-loop_NTPase"/>
</dbReference>
<dbReference type="InterPro" id="IPR001650">
    <property type="entry name" value="Helicase_C-like"/>
</dbReference>
<proteinExistence type="inferred from homology"/>
<evidence type="ECO:0000256" key="7">
    <source>
        <dbReference type="SAM" id="MobiDB-lite"/>
    </source>
</evidence>
<feature type="domain" description="Helicase C-terminal" evidence="10">
    <location>
        <begin position="522"/>
        <end position="698"/>
    </location>
</feature>